<dbReference type="Pfam" id="PF13205">
    <property type="entry name" value="Big_5"/>
    <property type="match status" value="1"/>
</dbReference>
<evidence type="ECO:0000313" key="3">
    <source>
        <dbReference type="EMBL" id="MPL84375.1"/>
    </source>
</evidence>
<evidence type="ECO:0000259" key="2">
    <source>
        <dbReference type="Pfam" id="PF13205"/>
    </source>
</evidence>
<keyword evidence="1" id="KW-0732">Signal</keyword>
<dbReference type="AlphaFoldDB" id="A0A644V046"/>
<sequence length="601" mass="68245">MQIKILRRVLLGILFLFTVSQLLPSCANTTAPPSGGEKDTLAPILLKVNPDTNKINFPVYGQKIELTFNEYVVLKDAEKNIVVSPPVKKRIETKVRGKSIIAEFPDSLKSETTYNIAFNSSIADNNEGNLLPPYRYSFSTGANIDSLIATAEILDAFTLLPIPNATLAFYENHSDSVLYNTLPSAIAKSDKWGYFTITNLKHVPYRVIAFTDDNGNNIYNPENEKLAFLDTLFSPVKVMKRGMEELKYVDPKDTTASLARKSDFRLYLFKEENDKQFIKKHERVSENSGYVKFNASDVMIDSLGFKEIDSVNLIKQFNIKRDSLVLWIKGDIKRIPDTLNLDIKYYKTDSTDKLTLARESLRFPLPRKAKQQDQRVKDRPEKRSNLLELKLDATPAMVEKDGYQIIFPAPIEIVSSDSIKFTSLTTKGVEKVEKYRIIPDSIEIRKYIIKPEITLQQGFDYILSLGKGAFKDISGNTNDSTANKIMLPKSEQLGRIDLDVSGINSGSFVIELINQSRDKIFRSYKISSDSKIEFKYLDPGKYSIRIFRDTNGNGILDSGILKERKQPEMVRLYKMPSGSEIIDLKEGMEIMQSINLNEIFK</sequence>
<dbReference type="EMBL" id="VSSQ01000189">
    <property type="protein sequence ID" value="MPL84375.1"/>
    <property type="molecule type" value="Genomic_DNA"/>
</dbReference>
<organism evidence="3">
    <name type="scientific">bioreactor metagenome</name>
    <dbReference type="NCBI Taxonomy" id="1076179"/>
    <lineage>
        <taxon>unclassified sequences</taxon>
        <taxon>metagenomes</taxon>
        <taxon>ecological metagenomes</taxon>
    </lineage>
</organism>
<comment type="caution">
    <text evidence="3">The sequence shown here is derived from an EMBL/GenBank/DDBJ whole genome shotgun (WGS) entry which is preliminary data.</text>
</comment>
<dbReference type="InterPro" id="IPR032812">
    <property type="entry name" value="SbsA_Ig"/>
</dbReference>
<proteinExistence type="predicted"/>
<gene>
    <name evidence="3" type="ORF">SDC9_30340</name>
</gene>
<reference evidence="3" key="1">
    <citation type="submission" date="2019-08" db="EMBL/GenBank/DDBJ databases">
        <authorList>
            <person name="Kucharzyk K."/>
            <person name="Murdoch R.W."/>
            <person name="Higgins S."/>
            <person name="Loffler F."/>
        </authorList>
    </citation>
    <scope>NUCLEOTIDE SEQUENCE</scope>
</reference>
<name>A0A644V046_9ZZZZ</name>
<protein>
    <recommendedName>
        <fullName evidence="2">SbsA Ig-like domain-containing protein</fullName>
    </recommendedName>
</protein>
<accession>A0A644V046</accession>
<feature type="domain" description="SbsA Ig-like" evidence="2">
    <location>
        <begin position="39"/>
        <end position="140"/>
    </location>
</feature>
<evidence type="ECO:0000256" key="1">
    <source>
        <dbReference type="ARBA" id="ARBA00022729"/>
    </source>
</evidence>